<sequence length="668" mass="73765">MGFIFNFIKKIIKTTLKLSLYFVIFVTAIVLIPNLPPYTKFTSIELTPLQPRVGPLAPNSALNNAERSFKGKFLGPEAFQVSNGELYTSLATGEIVKISPGGHVTFVTKIGQPCTGLVHEHICGRPLGFQIDEAGKFMYVADAYHGIWKVDLKTDKKQLLVSPTAEIEKRTPKLFNSLALGKNGDFYWTDSTSDFHLKDGVLSLFADPSGRLFYYDAAKNTSKVLLDDLWFPNGVVLSPNNDFVVFTETSRFRIMKYYIAGPKKGQSEVFVDGLPGVPDNVRVLPDGSGVLVGLYMVYDEGHPILLRSLSATPAVRKFVARLHRLIEIPFEQLNKLYPHIIFEEIVYYIGHFKSLAAFSPGMAGLLQIDWNGNIVAGYYNTDGTLGHISDAIVYNDKLYTGCPHLQDFLGTVPVPPLLKKAFETTKTAPKVESKPLKAKPVDQPPKPKAEETRKVEQPKTQPKPKVEEKPKDESKPKQEKPVETKPKQEKPKEQRPVETKPKEQPKAPRPVEQVKPKVEEKKEAPKVTKPAASSPKPAQQPKPVEPAKPVEKAAPPAPPPPKPTPPPAKAEPAKVKPVQSQPKPSTPKPEVKTTTAKPTEKPTAPPQKAPPKEPKKEATKVKSEAPKPVENIPKPINEEIPSDTIKPTKESLRVIKKGGPTEIPVPNQ</sequence>
<dbReference type="Pfam" id="PF03088">
    <property type="entry name" value="Str_synth"/>
    <property type="match status" value="1"/>
</dbReference>
<dbReference type="InterPro" id="IPR018119">
    <property type="entry name" value="Strictosidine_synth_cons-reg"/>
</dbReference>
<keyword evidence="7" id="KW-1185">Reference proteome</keyword>
<feature type="compositionally biased region" description="Basic and acidic residues" evidence="4">
    <location>
        <begin position="445"/>
        <end position="457"/>
    </location>
</feature>
<protein>
    <submittedName>
        <fullName evidence="8 9">Adipocyte plasma membrane-associated protein-like</fullName>
    </submittedName>
</protein>
<evidence type="ECO:0000313" key="9">
    <source>
        <dbReference type="RefSeq" id="XP_026742994.1"/>
    </source>
</evidence>
<evidence type="ECO:0000256" key="1">
    <source>
        <dbReference type="ARBA" id="ARBA00009191"/>
    </source>
</evidence>
<dbReference type="GO" id="GO:0012505">
    <property type="term" value="C:endomembrane system"/>
    <property type="evidence" value="ECO:0007669"/>
    <property type="project" value="TreeGrafter"/>
</dbReference>
<feature type="compositionally biased region" description="Pro residues" evidence="4">
    <location>
        <begin position="555"/>
        <end position="569"/>
    </location>
</feature>
<gene>
    <name evidence="8 9 10" type="primary">LOC113504763</name>
</gene>
<dbReference type="Pfam" id="PF20067">
    <property type="entry name" value="SSL_N"/>
    <property type="match status" value="1"/>
</dbReference>
<dbReference type="Proteomes" id="UP000322000">
    <property type="component" value="Chromosome 23"/>
</dbReference>
<dbReference type="PANTHER" id="PTHR10426:SF88">
    <property type="entry name" value="ADIPOCYTE PLASMA MEMBRANE-ASSOCIATED PROTEIN HEMOMUCIN-RELATED"/>
    <property type="match status" value="1"/>
</dbReference>
<dbReference type="Gene3D" id="2.120.10.30">
    <property type="entry name" value="TolB, C-terminal domain"/>
    <property type="match status" value="1"/>
</dbReference>
<evidence type="ECO:0000313" key="8">
    <source>
        <dbReference type="RefSeq" id="XP_026742993.1"/>
    </source>
</evidence>
<dbReference type="AlphaFoldDB" id="A0A7E5WQS1"/>
<feature type="compositionally biased region" description="Basic and acidic residues" evidence="4">
    <location>
        <begin position="464"/>
        <end position="506"/>
    </location>
</feature>
<dbReference type="RefSeq" id="XP_026742993.1">
    <property type="nucleotide sequence ID" value="XM_026887192.1"/>
</dbReference>
<dbReference type="GO" id="GO:0016787">
    <property type="term" value="F:hydrolase activity"/>
    <property type="evidence" value="ECO:0007669"/>
    <property type="project" value="TreeGrafter"/>
</dbReference>
<dbReference type="SUPFAM" id="SSF63829">
    <property type="entry name" value="Calcium-dependent phosphotriesterase"/>
    <property type="match status" value="1"/>
</dbReference>
<keyword evidence="2" id="KW-0597">Phosphoprotein</keyword>
<proteinExistence type="inferred from homology"/>
<reference evidence="8 9" key="1">
    <citation type="submission" date="2025-04" db="UniProtKB">
        <authorList>
            <consortium name="RefSeq"/>
        </authorList>
    </citation>
    <scope>IDENTIFICATION</scope>
</reference>
<evidence type="ECO:0000259" key="6">
    <source>
        <dbReference type="Pfam" id="PF03088"/>
    </source>
</evidence>
<evidence type="ECO:0000256" key="5">
    <source>
        <dbReference type="SAM" id="Phobius"/>
    </source>
</evidence>
<evidence type="ECO:0000256" key="4">
    <source>
        <dbReference type="SAM" id="MobiDB-lite"/>
    </source>
</evidence>
<dbReference type="KEGG" id="tnl:113504763"/>
<comment type="similarity">
    <text evidence="1">Belongs to the strictosidine synthase family.</text>
</comment>
<dbReference type="PANTHER" id="PTHR10426">
    <property type="entry name" value="STRICTOSIDINE SYNTHASE-RELATED"/>
    <property type="match status" value="1"/>
</dbReference>
<dbReference type="InterPro" id="IPR011042">
    <property type="entry name" value="6-blade_b-propeller_TolB-like"/>
</dbReference>
<dbReference type="GeneID" id="113504763"/>
<dbReference type="RefSeq" id="XP_026742996.1">
    <property type="nucleotide sequence ID" value="XM_026887195.1"/>
</dbReference>
<dbReference type="RefSeq" id="XP_026742994.1">
    <property type="nucleotide sequence ID" value="XM_026887193.1"/>
</dbReference>
<evidence type="ECO:0000313" key="10">
    <source>
        <dbReference type="RefSeq" id="XP_026742996.1"/>
    </source>
</evidence>
<keyword evidence="5" id="KW-1133">Transmembrane helix</keyword>
<feature type="domain" description="Strictosidine synthase conserved region" evidence="6">
    <location>
        <begin position="178"/>
        <end position="261"/>
    </location>
</feature>
<evidence type="ECO:0000256" key="3">
    <source>
        <dbReference type="ARBA" id="ARBA00023180"/>
    </source>
</evidence>
<name>A0A7E5WQS1_TRINI</name>
<keyword evidence="3" id="KW-0325">Glycoprotein</keyword>
<evidence type="ECO:0000313" key="7">
    <source>
        <dbReference type="Proteomes" id="UP000322000"/>
    </source>
</evidence>
<feature type="compositionally biased region" description="Basic and acidic residues" evidence="4">
    <location>
        <begin position="610"/>
        <end position="627"/>
    </location>
</feature>
<accession>A0A7E5WQS1</accession>
<feature type="compositionally biased region" description="Basic and acidic residues" evidence="4">
    <location>
        <begin position="512"/>
        <end position="526"/>
    </location>
</feature>
<feature type="transmembrane region" description="Helical" evidence="5">
    <location>
        <begin position="18"/>
        <end position="35"/>
    </location>
</feature>
<feature type="compositionally biased region" description="Low complexity" evidence="4">
    <location>
        <begin position="527"/>
        <end position="537"/>
    </location>
</feature>
<organism evidence="7 9">
    <name type="scientific">Trichoplusia ni</name>
    <name type="common">Cabbage looper</name>
    <dbReference type="NCBI Taxonomy" id="7111"/>
    <lineage>
        <taxon>Eukaryota</taxon>
        <taxon>Metazoa</taxon>
        <taxon>Ecdysozoa</taxon>
        <taxon>Arthropoda</taxon>
        <taxon>Hexapoda</taxon>
        <taxon>Insecta</taxon>
        <taxon>Pterygota</taxon>
        <taxon>Neoptera</taxon>
        <taxon>Endopterygota</taxon>
        <taxon>Lepidoptera</taxon>
        <taxon>Glossata</taxon>
        <taxon>Ditrysia</taxon>
        <taxon>Noctuoidea</taxon>
        <taxon>Noctuidae</taxon>
        <taxon>Plusiinae</taxon>
        <taxon>Trichoplusia</taxon>
    </lineage>
</organism>
<feature type="region of interest" description="Disordered" evidence="4">
    <location>
        <begin position="426"/>
        <end position="668"/>
    </location>
</feature>
<keyword evidence="5" id="KW-0472">Membrane</keyword>
<evidence type="ECO:0000256" key="2">
    <source>
        <dbReference type="ARBA" id="ARBA00022553"/>
    </source>
</evidence>
<dbReference type="OrthoDB" id="5307922at2759"/>
<keyword evidence="5" id="KW-0812">Transmembrane</keyword>